<evidence type="ECO:0000259" key="2">
    <source>
        <dbReference type="PROSITE" id="PS51746"/>
    </source>
</evidence>
<dbReference type="Gene3D" id="3.60.40.10">
    <property type="entry name" value="PPM-type phosphatase domain"/>
    <property type="match status" value="1"/>
</dbReference>
<accession>A0A941EBQ3</accession>
<dbReference type="EMBL" id="JAGSOH010000059">
    <property type="protein sequence ID" value="MBR7828546.1"/>
    <property type="molecule type" value="Genomic_DNA"/>
</dbReference>
<dbReference type="RefSeq" id="WP_212519681.1">
    <property type="nucleotide sequence ID" value="NZ_JAGSOH010000059.1"/>
</dbReference>
<organism evidence="3 4">
    <name type="scientific">Actinospica acidithermotolerans</name>
    <dbReference type="NCBI Taxonomy" id="2828514"/>
    <lineage>
        <taxon>Bacteria</taxon>
        <taxon>Bacillati</taxon>
        <taxon>Actinomycetota</taxon>
        <taxon>Actinomycetes</taxon>
        <taxon>Catenulisporales</taxon>
        <taxon>Actinospicaceae</taxon>
        <taxon>Actinospica</taxon>
    </lineage>
</organism>
<dbReference type="SMART" id="SM00331">
    <property type="entry name" value="PP2C_SIG"/>
    <property type="match status" value="1"/>
</dbReference>
<dbReference type="InterPro" id="IPR015655">
    <property type="entry name" value="PP2C"/>
</dbReference>
<dbReference type="AlphaFoldDB" id="A0A941EBQ3"/>
<dbReference type="InterPro" id="IPR001932">
    <property type="entry name" value="PPM-type_phosphatase-like_dom"/>
</dbReference>
<keyword evidence="4" id="KW-1185">Reference proteome</keyword>
<comment type="caution">
    <text evidence="3">The sequence shown here is derived from an EMBL/GenBank/DDBJ whole genome shotgun (WGS) entry which is preliminary data.</text>
</comment>
<name>A0A941EBQ3_9ACTN</name>
<feature type="region of interest" description="Disordered" evidence="1">
    <location>
        <begin position="241"/>
        <end position="265"/>
    </location>
</feature>
<reference evidence="3" key="1">
    <citation type="submission" date="2021-04" db="EMBL/GenBank/DDBJ databases">
        <title>Genome based classification of Actinospica acidithermotolerans sp. nov., an actinobacterium isolated from an Indonesian hot spring.</title>
        <authorList>
            <person name="Kusuma A.B."/>
            <person name="Putra K.E."/>
            <person name="Nafisah S."/>
            <person name="Loh J."/>
            <person name="Nouioui I."/>
            <person name="Goodfellow M."/>
        </authorList>
    </citation>
    <scope>NUCLEOTIDE SEQUENCE</scope>
    <source>
        <strain evidence="3">MGRD01-02</strain>
    </source>
</reference>
<evidence type="ECO:0000313" key="3">
    <source>
        <dbReference type="EMBL" id="MBR7828546.1"/>
    </source>
</evidence>
<evidence type="ECO:0000256" key="1">
    <source>
        <dbReference type="SAM" id="MobiDB-lite"/>
    </source>
</evidence>
<dbReference type="InterPro" id="IPR036457">
    <property type="entry name" value="PPM-type-like_dom_sf"/>
</dbReference>
<gene>
    <name evidence="3" type="ORF">KDK95_19700</name>
</gene>
<feature type="domain" description="PPM-type phosphatase" evidence="2">
    <location>
        <begin position="7"/>
        <end position="240"/>
    </location>
</feature>
<feature type="compositionally biased region" description="Basic and acidic residues" evidence="1">
    <location>
        <begin position="251"/>
        <end position="265"/>
    </location>
</feature>
<dbReference type="PANTHER" id="PTHR47992">
    <property type="entry name" value="PROTEIN PHOSPHATASE"/>
    <property type="match status" value="1"/>
</dbReference>
<dbReference type="PROSITE" id="PS51746">
    <property type="entry name" value="PPM_2"/>
    <property type="match status" value="1"/>
</dbReference>
<dbReference type="Pfam" id="PF13672">
    <property type="entry name" value="PP2C_2"/>
    <property type="match status" value="1"/>
</dbReference>
<dbReference type="CDD" id="cd00143">
    <property type="entry name" value="PP2Cc"/>
    <property type="match status" value="1"/>
</dbReference>
<dbReference type="SMART" id="SM00332">
    <property type="entry name" value="PP2Cc"/>
    <property type="match status" value="1"/>
</dbReference>
<dbReference type="Proteomes" id="UP000676325">
    <property type="component" value="Unassembled WGS sequence"/>
</dbReference>
<protein>
    <submittedName>
        <fullName evidence="3">Serine/threonine-protein phosphatase</fullName>
    </submittedName>
</protein>
<evidence type="ECO:0000313" key="4">
    <source>
        <dbReference type="Proteomes" id="UP000676325"/>
    </source>
</evidence>
<dbReference type="GO" id="GO:0004722">
    <property type="term" value="F:protein serine/threonine phosphatase activity"/>
    <property type="evidence" value="ECO:0007669"/>
    <property type="project" value="InterPro"/>
</dbReference>
<proteinExistence type="predicted"/>
<sequence>MAALEVSAGAASDPGPVRAVNEDRVFAGRRVFVVADGMGGHAAGEVASAIVTDRLAELDMSEDLRLDDIRTGLFDSNQDILVSAQRNPAQAGMGATVAGLAMAWYGGSRHWVVFNAGDCRVYRYAHGALTQLTVDHTEAAELVAAGLLDAAAAPTHPSRHVVTRSLGSDPAPEPDVCMLPPTPGETFVLCSDGLFGEVDDAEIEEVLSAEPTPSGAAASLVSLAVRRGGRDNVSVVVVVHADEEEPSAGGADERTVPRPPSEEER</sequence>
<dbReference type="SUPFAM" id="SSF81606">
    <property type="entry name" value="PP2C-like"/>
    <property type="match status" value="1"/>
</dbReference>